<feature type="domain" description="Transposase IS200-like" evidence="2">
    <location>
        <begin position="9"/>
        <end position="123"/>
    </location>
</feature>
<name>A0ABT7LIH7_9BURK</name>
<keyword evidence="4" id="KW-1185">Reference proteome</keyword>
<sequence length="231" mass="26210">MARLSRLALPGEVHHLIQRGHDQQPIVRDDEDRRAFMEALRECAALHKVVVHAYVLMDNHLHLLATPPAPESLSRMMQSLGRRYVTRFNRRHGRSGGLWEGRFRASPLEAAWLLSCMRYIELNPVRAGLAERPEAYAWSSAAHHLGALRDPLVHDHAGFWAMGNTPFERDANYRRFLEEGSSPEEVEAMLAAALRGWPLGSDAYRAQLAKLTDRPLAPRPRGRPPRKTVPN</sequence>
<dbReference type="RefSeq" id="WP_285982761.1">
    <property type="nucleotide sequence ID" value="NZ_JASVDS010000003.1"/>
</dbReference>
<dbReference type="Proteomes" id="UP001238603">
    <property type="component" value="Unassembled WGS sequence"/>
</dbReference>
<feature type="compositionally biased region" description="Basic residues" evidence="1">
    <location>
        <begin position="220"/>
        <end position="231"/>
    </location>
</feature>
<dbReference type="SMART" id="SM01321">
    <property type="entry name" value="Y1_Tnp"/>
    <property type="match status" value="1"/>
</dbReference>
<evidence type="ECO:0000256" key="1">
    <source>
        <dbReference type="SAM" id="MobiDB-lite"/>
    </source>
</evidence>
<dbReference type="InterPro" id="IPR002686">
    <property type="entry name" value="Transposase_17"/>
</dbReference>
<gene>
    <name evidence="3" type="ORF">QRD43_12240</name>
</gene>
<dbReference type="SUPFAM" id="SSF143422">
    <property type="entry name" value="Transposase IS200-like"/>
    <property type="match status" value="1"/>
</dbReference>
<dbReference type="NCBIfam" id="NF047646">
    <property type="entry name" value="REP_Tyr_transpos"/>
    <property type="match status" value="1"/>
</dbReference>
<dbReference type="InterPro" id="IPR036515">
    <property type="entry name" value="Transposase_17_sf"/>
</dbReference>
<dbReference type="PANTHER" id="PTHR34322:SF2">
    <property type="entry name" value="TRANSPOSASE IS200-LIKE DOMAIN-CONTAINING PROTEIN"/>
    <property type="match status" value="1"/>
</dbReference>
<dbReference type="EMBL" id="JASVDS010000003">
    <property type="protein sequence ID" value="MDL5032675.1"/>
    <property type="molecule type" value="Genomic_DNA"/>
</dbReference>
<dbReference type="Pfam" id="PF01797">
    <property type="entry name" value="Y1_Tnp"/>
    <property type="match status" value="1"/>
</dbReference>
<dbReference type="Gene3D" id="3.30.70.1290">
    <property type="entry name" value="Transposase IS200-like"/>
    <property type="match status" value="1"/>
</dbReference>
<proteinExistence type="predicted"/>
<evidence type="ECO:0000313" key="3">
    <source>
        <dbReference type="EMBL" id="MDL5032675.1"/>
    </source>
</evidence>
<reference evidence="3 4" key="1">
    <citation type="submission" date="2023-06" db="EMBL/GenBank/DDBJ databases">
        <title>Pelomonas sp. APW6 16S ribosomal RNA gene genome sequencing and assembly.</title>
        <authorList>
            <person name="Woo H."/>
        </authorList>
    </citation>
    <scope>NUCLEOTIDE SEQUENCE [LARGE SCALE GENOMIC DNA]</scope>
    <source>
        <strain evidence="3 4">APW6</strain>
    </source>
</reference>
<protein>
    <submittedName>
        <fullName evidence="3">Transposase</fullName>
    </submittedName>
</protein>
<comment type="caution">
    <text evidence="3">The sequence shown here is derived from an EMBL/GenBank/DDBJ whole genome shotgun (WGS) entry which is preliminary data.</text>
</comment>
<evidence type="ECO:0000313" key="4">
    <source>
        <dbReference type="Proteomes" id="UP001238603"/>
    </source>
</evidence>
<accession>A0ABT7LIH7</accession>
<dbReference type="PANTHER" id="PTHR34322">
    <property type="entry name" value="TRANSPOSASE, Y1_TNP DOMAIN-CONTAINING"/>
    <property type="match status" value="1"/>
</dbReference>
<evidence type="ECO:0000259" key="2">
    <source>
        <dbReference type="SMART" id="SM01321"/>
    </source>
</evidence>
<feature type="region of interest" description="Disordered" evidence="1">
    <location>
        <begin position="211"/>
        <end position="231"/>
    </location>
</feature>
<organism evidence="3 4">
    <name type="scientific">Roseateles subflavus</name>
    <dbReference type="NCBI Taxonomy" id="3053353"/>
    <lineage>
        <taxon>Bacteria</taxon>
        <taxon>Pseudomonadati</taxon>
        <taxon>Pseudomonadota</taxon>
        <taxon>Betaproteobacteria</taxon>
        <taxon>Burkholderiales</taxon>
        <taxon>Sphaerotilaceae</taxon>
        <taxon>Roseateles</taxon>
    </lineage>
</organism>